<accession>A0A0C2MMA1</accession>
<dbReference type="AlphaFoldDB" id="A0A0C2MMA1"/>
<reference evidence="1 2" key="1">
    <citation type="journal article" date="2014" name="Genome Biol. Evol.">
        <title>The genome of the myxosporean Thelohanellus kitauei shows adaptations to nutrient acquisition within its fish host.</title>
        <authorList>
            <person name="Yang Y."/>
            <person name="Xiong J."/>
            <person name="Zhou Z."/>
            <person name="Huo F."/>
            <person name="Miao W."/>
            <person name="Ran C."/>
            <person name="Liu Y."/>
            <person name="Zhang J."/>
            <person name="Feng J."/>
            <person name="Wang M."/>
            <person name="Wang M."/>
            <person name="Wang L."/>
            <person name="Yao B."/>
        </authorList>
    </citation>
    <scope>NUCLEOTIDE SEQUENCE [LARGE SCALE GENOMIC DNA]</scope>
    <source>
        <strain evidence="1">Wuqing</strain>
    </source>
</reference>
<dbReference type="EMBL" id="JWZT01002870">
    <property type="protein sequence ID" value="KII68361.1"/>
    <property type="molecule type" value="Genomic_DNA"/>
</dbReference>
<gene>
    <name evidence="1" type="ORF">RF11_06808</name>
</gene>
<comment type="caution">
    <text evidence="1">The sequence shown here is derived from an EMBL/GenBank/DDBJ whole genome shotgun (WGS) entry which is preliminary data.</text>
</comment>
<protein>
    <submittedName>
        <fullName evidence="1">Uncharacterized protein</fullName>
    </submittedName>
</protein>
<organism evidence="1 2">
    <name type="scientific">Thelohanellus kitauei</name>
    <name type="common">Myxosporean</name>
    <dbReference type="NCBI Taxonomy" id="669202"/>
    <lineage>
        <taxon>Eukaryota</taxon>
        <taxon>Metazoa</taxon>
        <taxon>Cnidaria</taxon>
        <taxon>Myxozoa</taxon>
        <taxon>Myxosporea</taxon>
        <taxon>Bivalvulida</taxon>
        <taxon>Platysporina</taxon>
        <taxon>Myxobolidae</taxon>
        <taxon>Thelohanellus</taxon>
    </lineage>
</organism>
<sequence>MEDDQKLHDLWQKCDILLKNKNIDLVDDLMLNTLKFVTLEQTFVRDETLCVKYEDIYRKTFDEYCNSFQKNIDFNDLDFTIKFDAPELNQPSIAQKYETDVVEVVEENVDNEPNAVYSTII</sequence>
<name>A0A0C2MMA1_THEKT</name>
<keyword evidence="2" id="KW-1185">Reference proteome</keyword>
<evidence type="ECO:0000313" key="1">
    <source>
        <dbReference type="EMBL" id="KII68361.1"/>
    </source>
</evidence>
<evidence type="ECO:0000313" key="2">
    <source>
        <dbReference type="Proteomes" id="UP000031668"/>
    </source>
</evidence>
<proteinExistence type="predicted"/>
<dbReference type="Proteomes" id="UP000031668">
    <property type="component" value="Unassembled WGS sequence"/>
</dbReference>